<reference evidence="7" key="3">
    <citation type="submission" date="2015-06" db="UniProtKB">
        <authorList>
            <consortium name="EnsemblMetazoa"/>
        </authorList>
    </citation>
    <scope>IDENTIFICATION</scope>
</reference>
<dbReference type="Proteomes" id="UP000014760">
    <property type="component" value="Unassembled WGS sequence"/>
</dbReference>
<feature type="domain" description="Receptor ligand binding region" evidence="5">
    <location>
        <begin position="2"/>
        <end position="45"/>
    </location>
</feature>
<comment type="subcellular location">
    <subcellularLocation>
        <location evidence="1">Membrane</location>
    </subcellularLocation>
</comment>
<keyword evidence="3" id="KW-1133">Transmembrane helix</keyword>
<sequence length="59" mass="6421">PNARVVVLFTDQEQTKSLFRMARKQNLCGHFVWVGSDGLGVNLDDLGEAQECAVGSLSL</sequence>
<accession>R7UWV3</accession>
<dbReference type="Pfam" id="PF01094">
    <property type="entry name" value="ANF_receptor"/>
    <property type="match status" value="1"/>
</dbReference>
<dbReference type="GO" id="GO:0016020">
    <property type="term" value="C:membrane"/>
    <property type="evidence" value="ECO:0007669"/>
    <property type="project" value="UniProtKB-SubCell"/>
</dbReference>
<evidence type="ECO:0000313" key="8">
    <source>
        <dbReference type="Proteomes" id="UP000014760"/>
    </source>
</evidence>
<dbReference type="EMBL" id="KB296999">
    <property type="protein sequence ID" value="ELU11078.1"/>
    <property type="molecule type" value="Genomic_DNA"/>
</dbReference>
<proteinExistence type="predicted"/>
<name>R7UWV3_CAPTE</name>
<dbReference type="Gene3D" id="3.40.50.2300">
    <property type="match status" value="1"/>
</dbReference>
<keyword evidence="4" id="KW-0472">Membrane</keyword>
<dbReference type="STRING" id="283909.R7UWV3"/>
<dbReference type="InterPro" id="IPR001828">
    <property type="entry name" value="ANF_lig-bd_rcpt"/>
</dbReference>
<evidence type="ECO:0000256" key="3">
    <source>
        <dbReference type="ARBA" id="ARBA00022989"/>
    </source>
</evidence>
<evidence type="ECO:0000313" key="7">
    <source>
        <dbReference type="EnsemblMetazoa" id="CapteP95254"/>
    </source>
</evidence>
<reference evidence="6 8" key="2">
    <citation type="journal article" date="2013" name="Nature">
        <title>Insights into bilaterian evolution from three spiralian genomes.</title>
        <authorList>
            <person name="Simakov O."/>
            <person name="Marletaz F."/>
            <person name="Cho S.J."/>
            <person name="Edsinger-Gonzales E."/>
            <person name="Havlak P."/>
            <person name="Hellsten U."/>
            <person name="Kuo D.H."/>
            <person name="Larsson T."/>
            <person name="Lv J."/>
            <person name="Arendt D."/>
            <person name="Savage R."/>
            <person name="Osoegawa K."/>
            <person name="de Jong P."/>
            <person name="Grimwood J."/>
            <person name="Chapman J.A."/>
            <person name="Shapiro H."/>
            <person name="Aerts A."/>
            <person name="Otillar R.P."/>
            <person name="Terry A.Y."/>
            <person name="Boore J.L."/>
            <person name="Grigoriev I.V."/>
            <person name="Lindberg D.R."/>
            <person name="Seaver E.C."/>
            <person name="Weisblat D.A."/>
            <person name="Putnam N.H."/>
            <person name="Rokhsar D.S."/>
        </authorList>
    </citation>
    <scope>NUCLEOTIDE SEQUENCE</scope>
    <source>
        <strain evidence="6 8">I ESC-2004</strain>
    </source>
</reference>
<dbReference type="InterPro" id="IPR028082">
    <property type="entry name" value="Peripla_BP_I"/>
</dbReference>
<evidence type="ECO:0000256" key="2">
    <source>
        <dbReference type="ARBA" id="ARBA00022692"/>
    </source>
</evidence>
<keyword evidence="8" id="KW-1185">Reference proteome</keyword>
<dbReference type="EMBL" id="AMQN01020317">
    <property type="status" value="NOT_ANNOTATED_CDS"/>
    <property type="molecule type" value="Genomic_DNA"/>
</dbReference>
<dbReference type="EnsemblMetazoa" id="CapteT95254">
    <property type="protein sequence ID" value="CapteP95254"/>
    <property type="gene ID" value="CapteG95254"/>
</dbReference>
<gene>
    <name evidence="6" type="ORF">CAPTEDRAFT_95254</name>
</gene>
<evidence type="ECO:0000256" key="1">
    <source>
        <dbReference type="ARBA" id="ARBA00004370"/>
    </source>
</evidence>
<reference evidence="8" key="1">
    <citation type="submission" date="2012-12" db="EMBL/GenBank/DDBJ databases">
        <authorList>
            <person name="Hellsten U."/>
            <person name="Grimwood J."/>
            <person name="Chapman J.A."/>
            <person name="Shapiro H."/>
            <person name="Aerts A."/>
            <person name="Otillar R.P."/>
            <person name="Terry A.Y."/>
            <person name="Boore J.L."/>
            <person name="Simakov O."/>
            <person name="Marletaz F."/>
            <person name="Cho S.-J."/>
            <person name="Edsinger-Gonzales E."/>
            <person name="Havlak P."/>
            <person name="Kuo D.-H."/>
            <person name="Larsson T."/>
            <person name="Lv J."/>
            <person name="Arendt D."/>
            <person name="Savage R."/>
            <person name="Osoegawa K."/>
            <person name="de Jong P."/>
            <person name="Lindberg D.R."/>
            <person name="Seaver E.C."/>
            <person name="Weisblat D.A."/>
            <person name="Putnam N.H."/>
            <person name="Grigoriev I.V."/>
            <person name="Rokhsar D.S."/>
        </authorList>
    </citation>
    <scope>NUCLEOTIDE SEQUENCE</scope>
    <source>
        <strain evidence="8">I ESC-2004</strain>
    </source>
</reference>
<dbReference type="OrthoDB" id="425344at2759"/>
<feature type="non-terminal residue" evidence="6">
    <location>
        <position position="59"/>
    </location>
</feature>
<dbReference type="SUPFAM" id="SSF53822">
    <property type="entry name" value="Periplasmic binding protein-like I"/>
    <property type="match status" value="1"/>
</dbReference>
<organism evidence="6">
    <name type="scientific">Capitella teleta</name>
    <name type="common">Polychaete worm</name>
    <dbReference type="NCBI Taxonomy" id="283909"/>
    <lineage>
        <taxon>Eukaryota</taxon>
        <taxon>Metazoa</taxon>
        <taxon>Spiralia</taxon>
        <taxon>Lophotrochozoa</taxon>
        <taxon>Annelida</taxon>
        <taxon>Polychaeta</taxon>
        <taxon>Sedentaria</taxon>
        <taxon>Scolecida</taxon>
        <taxon>Capitellidae</taxon>
        <taxon>Capitella</taxon>
    </lineage>
</organism>
<dbReference type="AlphaFoldDB" id="R7UWV3"/>
<feature type="non-terminal residue" evidence="6">
    <location>
        <position position="1"/>
    </location>
</feature>
<dbReference type="HOGENOM" id="CLU_2967684_0_0_1"/>
<protein>
    <recommendedName>
        <fullName evidence="5">Receptor ligand binding region domain-containing protein</fullName>
    </recommendedName>
</protein>
<evidence type="ECO:0000313" key="6">
    <source>
        <dbReference type="EMBL" id="ELU11078.1"/>
    </source>
</evidence>
<evidence type="ECO:0000259" key="5">
    <source>
        <dbReference type="Pfam" id="PF01094"/>
    </source>
</evidence>
<evidence type="ECO:0000256" key="4">
    <source>
        <dbReference type="ARBA" id="ARBA00023136"/>
    </source>
</evidence>
<keyword evidence="2" id="KW-0812">Transmembrane</keyword>